<keyword evidence="8" id="KW-0539">Nucleus</keyword>
<keyword evidence="5 9" id="KW-0195">Cyclin</keyword>
<comment type="caution">
    <text evidence="13">The sequence shown here is derived from an EMBL/GenBank/DDBJ whole genome shotgun (WGS) entry which is preliminary data.</text>
</comment>
<evidence type="ECO:0000256" key="9">
    <source>
        <dbReference type="RuleBase" id="RU000383"/>
    </source>
</evidence>
<dbReference type="GO" id="GO:0005634">
    <property type="term" value="C:nucleus"/>
    <property type="evidence" value="ECO:0007669"/>
    <property type="project" value="UniProtKB-SubCell"/>
</dbReference>
<dbReference type="InterPro" id="IPR013763">
    <property type="entry name" value="Cyclin-like_dom"/>
</dbReference>
<keyword evidence="7" id="KW-0804">Transcription</keyword>
<evidence type="ECO:0000256" key="6">
    <source>
        <dbReference type="ARBA" id="ARBA00023159"/>
    </source>
</evidence>
<dbReference type="GO" id="GO:0006357">
    <property type="term" value="P:regulation of transcription by RNA polymerase II"/>
    <property type="evidence" value="ECO:0007669"/>
    <property type="project" value="InterPro"/>
</dbReference>
<dbReference type="SMART" id="SM00385">
    <property type="entry name" value="CYCLIN"/>
    <property type="match status" value="1"/>
</dbReference>
<dbReference type="CDD" id="cd20513">
    <property type="entry name" value="CYCLIN_CCNC_rpt1"/>
    <property type="match status" value="1"/>
</dbReference>
<organism evidence="13 14">
    <name type="scientific">Vanrija humicola</name>
    <name type="common">Yeast</name>
    <name type="synonym">Cryptococcus humicola</name>
    <dbReference type="NCBI Taxonomy" id="5417"/>
    <lineage>
        <taxon>Eukaryota</taxon>
        <taxon>Fungi</taxon>
        <taxon>Dikarya</taxon>
        <taxon>Basidiomycota</taxon>
        <taxon>Agaricomycotina</taxon>
        <taxon>Tremellomycetes</taxon>
        <taxon>Trichosporonales</taxon>
        <taxon>Trichosporonaceae</taxon>
        <taxon>Vanrija</taxon>
    </lineage>
</organism>
<evidence type="ECO:0000313" key="14">
    <source>
        <dbReference type="Proteomes" id="UP000473826"/>
    </source>
</evidence>
<sequence length="412" mass="45647">MSSNFYTSTHANYWLLTRSELQNGRETDLKYATHHQLYCLNIFFASLIQKLGKRLLLRQIPIATATVYFRRFYTKNSVCETNPYLVLAACVFVAAKVEETPVHIKSVVAEAKVVFAEHNIKMFPAEPHKLGEMEFYLLEDLDFHLVIFHPYRALVNILGREPADAGRFPKTRVEEDVEVKRVEADERKKREDEARRAGGAGAVAKGLAATLEDGEGESEAERIRRLMGRGSGEGLMEIDEGTLQIAWFTINDTYRTDVPLLYPPYVVALAAVYIAFTLTTMTGSAARTRSSSQVNTLAASLETNTALGLPPPPTTPAEFLASFEVSLPVLFSCVQDIITLYPIWEAFEPSPQRASVNGAAATPGSADTAKFGPEEAEALVRKMIEEHMVDVGHPDDAGKTALAEQTKKRSRS</sequence>
<dbReference type="GO" id="GO:0016538">
    <property type="term" value="F:cyclin-dependent protein serine/threonine kinase regulator activity"/>
    <property type="evidence" value="ECO:0007669"/>
    <property type="project" value="InterPro"/>
</dbReference>
<dbReference type="InterPro" id="IPR043198">
    <property type="entry name" value="Cyclin/Ssn8"/>
</dbReference>
<dbReference type="Proteomes" id="UP000473826">
    <property type="component" value="Unassembled WGS sequence"/>
</dbReference>
<proteinExistence type="inferred from homology"/>
<protein>
    <recommendedName>
        <fullName evidence="12">Cyclin-like domain-containing protein</fullName>
    </recommendedName>
</protein>
<dbReference type="AlphaFoldDB" id="A0A7D8Z0D5"/>
<feature type="domain" description="Cyclin-like" evidence="12">
    <location>
        <begin position="46"/>
        <end position="139"/>
    </location>
</feature>
<dbReference type="InterPro" id="IPR036915">
    <property type="entry name" value="Cyclin-like_sf"/>
</dbReference>
<dbReference type="Gene3D" id="1.10.472.10">
    <property type="entry name" value="Cyclin-like"/>
    <property type="match status" value="2"/>
</dbReference>
<evidence type="ECO:0000256" key="7">
    <source>
        <dbReference type="ARBA" id="ARBA00023163"/>
    </source>
</evidence>
<feature type="region of interest" description="Disordered" evidence="10">
    <location>
        <begin position="389"/>
        <end position="412"/>
    </location>
</feature>
<evidence type="ECO:0000256" key="1">
    <source>
        <dbReference type="ARBA" id="ARBA00004123"/>
    </source>
</evidence>
<keyword evidence="11" id="KW-0472">Membrane</keyword>
<dbReference type="InterPro" id="IPR006671">
    <property type="entry name" value="Cyclin_N"/>
</dbReference>
<dbReference type="SUPFAM" id="SSF47954">
    <property type="entry name" value="Cyclin-like"/>
    <property type="match status" value="2"/>
</dbReference>
<evidence type="ECO:0000313" key="13">
    <source>
        <dbReference type="EMBL" id="TXT05044.1"/>
    </source>
</evidence>
<evidence type="ECO:0000259" key="12">
    <source>
        <dbReference type="SMART" id="SM00385"/>
    </source>
</evidence>
<keyword evidence="4" id="KW-0805">Transcription regulation</keyword>
<keyword evidence="3" id="KW-0678">Repressor</keyword>
<gene>
    <name evidence="13" type="ORF">VHUM_03864</name>
</gene>
<evidence type="ECO:0000256" key="8">
    <source>
        <dbReference type="ARBA" id="ARBA00023242"/>
    </source>
</evidence>
<keyword evidence="14" id="KW-1185">Reference proteome</keyword>
<reference evidence="13 14" key="1">
    <citation type="journal article" date="2019" name="PLoS Genet.">
        <title>Convergent evolution of linked mating-type loci in basidiomycete fungi.</title>
        <authorList>
            <person name="Sun S."/>
            <person name="Coelho M.A."/>
            <person name="Heitman J."/>
            <person name="Nowrousian M."/>
        </authorList>
    </citation>
    <scope>NUCLEOTIDE SEQUENCE [LARGE SCALE GENOMIC DNA]</scope>
    <source>
        <strain evidence="13 14">CBS 4282</strain>
    </source>
</reference>
<evidence type="ECO:0000256" key="11">
    <source>
        <dbReference type="SAM" id="Phobius"/>
    </source>
</evidence>
<dbReference type="OrthoDB" id="10266018at2759"/>
<dbReference type="EMBL" id="QKWK01000012">
    <property type="protein sequence ID" value="TXT05044.1"/>
    <property type="molecule type" value="Genomic_DNA"/>
</dbReference>
<dbReference type="Pfam" id="PF00134">
    <property type="entry name" value="Cyclin_N"/>
    <property type="match status" value="1"/>
</dbReference>
<keyword evidence="6" id="KW-0010">Activator</keyword>
<evidence type="ECO:0000256" key="4">
    <source>
        <dbReference type="ARBA" id="ARBA00023015"/>
    </source>
</evidence>
<name>A0A7D8Z0D5_VANHU</name>
<accession>A0A7D8Z0D5</accession>
<comment type="similarity">
    <text evidence="2">Belongs to the cyclin family. Cyclin C subfamily.</text>
</comment>
<feature type="compositionally biased region" description="Basic and acidic residues" evidence="10">
    <location>
        <begin position="389"/>
        <end position="398"/>
    </location>
</feature>
<feature type="transmembrane region" description="Helical" evidence="11">
    <location>
        <begin position="260"/>
        <end position="281"/>
    </location>
</feature>
<dbReference type="PANTHER" id="PTHR10026">
    <property type="entry name" value="CYCLIN"/>
    <property type="match status" value="1"/>
</dbReference>
<evidence type="ECO:0000256" key="2">
    <source>
        <dbReference type="ARBA" id="ARBA00008638"/>
    </source>
</evidence>
<evidence type="ECO:0000256" key="3">
    <source>
        <dbReference type="ARBA" id="ARBA00022491"/>
    </source>
</evidence>
<keyword evidence="11" id="KW-1133">Transmembrane helix</keyword>
<keyword evidence="11" id="KW-0812">Transmembrane</keyword>
<evidence type="ECO:0000256" key="10">
    <source>
        <dbReference type="SAM" id="MobiDB-lite"/>
    </source>
</evidence>
<evidence type="ECO:0000256" key="5">
    <source>
        <dbReference type="ARBA" id="ARBA00023127"/>
    </source>
</evidence>
<comment type="subcellular location">
    <subcellularLocation>
        <location evidence="1">Nucleus</location>
    </subcellularLocation>
</comment>
<dbReference type="FunFam" id="1.10.472.10:FF:000076">
    <property type="entry name" value="RNA polymerase II holoenzyme cyclin-like subunit"/>
    <property type="match status" value="1"/>
</dbReference>